<evidence type="ECO:0000259" key="1">
    <source>
        <dbReference type="PROSITE" id="PS50003"/>
    </source>
</evidence>
<proteinExistence type="predicted"/>
<organism evidence="2 3">
    <name type="scientific">Leptidea sinapis</name>
    <dbReference type="NCBI Taxonomy" id="189913"/>
    <lineage>
        <taxon>Eukaryota</taxon>
        <taxon>Metazoa</taxon>
        <taxon>Ecdysozoa</taxon>
        <taxon>Arthropoda</taxon>
        <taxon>Hexapoda</taxon>
        <taxon>Insecta</taxon>
        <taxon>Pterygota</taxon>
        <taxon>Neoptera</taxon>
        <taxon>Endopterygota</taxon>
        <taxon>Lepidoptera</taxon>
        <taxon>Glossata</taxon>
        <taxon>Ditrysia</taxon>
        <taxon>Papilionoidea</taxon>
        <taxon>Pieridae</taxon>
        <taxon>Dismorphiinae</taxon>
        <taxon>Leptidea</taxon>
    </lineage>
</organism>
<sequence length="446" mass="49230">MSGYLEVKYPLKSNLVLNPFKSWKKQWCILRPSATCGGGGSLAVYCSEAGAAAGTIDLPAGCLVKRAKSRSRPHAFAVFSLDSPSKPRILLAAQSVNEAHLWMDKIKDLLNGDKMRGSDTLLKDSYPVTVLATELSRKCGLISDSVLTLSASGLLVSQPSSSTNIDWKHITEVLLKKDGDMNKTCSLSIDSGFSQGSGEMKFSTPLANELVVALRQTLMGTRVKRMSRSEGDLTSNNEDICEVRRSSWYSGPSEVSLDDTDLLISKECQESVGTDYGKRLKSDSRISSPKCETKEMKDVETKKKRFDFTPTRDIFKSFKVSKKMKGLKIGLTKNETKSCEFLDDTRHVTANRCSKSVECIDNEFDLSTDISIQINETNMSALALPEEIVELILNNEQFTKVRLKETSPPLTIESDYMPMSPIASVPPIVPPIEQHYTVMSPRGHTA</sequence>
<evidence type="ECO:0000313" key="2">
    <source>
        <dbReference type="EMBL" id="VVC99097.1"/>
    </source>
</evidence>
<dbReference type="PROSITE" id="PS50003">
    <property type="entry name" value="PH_DOMAIN"/>
    <property type="match status" value="1"/>
</dbReference>
<name>A0A5E4QLJ1_9NEOP</name>
<dbReference type="InterPro" id="IPR001849">
    <property type="entry name" value="PH_domain"/>
</dbReference>
<dbReference type="EMBL" id="FZQP02003967">
    <property type="protein sequence ID" value="VVC99097.1"/>
    <property type="molecule type" value="Genomic_DNA"/>
</dbReference>
<feature type="domain" description="PH" evidence="1">
    <location>
        <begin position="1"/>
        <end position="111"/>
    </location>
</feature>
<evidence type="ECO:0000313" key="3">
    <source>
        <dbReference type="Proteomes" id="UP000324832"/>
    </source>
</evidence>
<keyword evidence="3" id="KW-1185">Reference proteome</keyword>
<dbReference type="InterPro" id="IPR011993">
    <property type="entry name" value="PH-like_dom_sf"/>
</dbReference>
<dbReference type="SMART" id="SM00233">
    <property type="entry name" value="PH"/>
    <property type="match status" value="1"/>
</dbReference>
<dbReference type="Proteomes" id="UP000324832">
    <property type="component" value="Unassembled WGS sequence"/>
</dbReference>
<dbReference type="Pfam" id="PF00169">
    <property type="entry name" value="PH"/>
    <property type="match status" value="1"/>
</dbReference>
<dbReference type="CDD" id="cd00821">
    <property type="entry name" value="PH"/>
    <property type="match status" value="1"/>
</dbReference>
<reference evidence="2 3" key="1">
    <citation type="submission" date="2017-07" db="EMBL/GenBank/DDBJ databases">
        <authorList>
            <person name="Talla V."/>
            <person name="Backstrom N."/>
        </authorList>
    </citation>
    <scope>NUCLEOTIDE SEQUENCE [LARGE SCALE GENOMIC DNA]</scope>
</reference>
<accession>A0A5E4QLJ1</accession>
<protein>
    <recommendedName>
        <fullName evidence="1">PH domain-containing protein</fullName>
    </recommendedName>
</protein>
<dbReference type="SUPFAM" id="SSF50729">
    <property type="entry name" value="PH domain-like"/>
    <property type="match status" value="1"/>
</dbReference>
<gene>
    <name evidence="2" type="ORF">LSINAPIS_LOCUS10039</name>
</gene>
<dbReference type="Gene3D" id="2.30.29.30">
    <property type="entry name" value="Pleckstrin-homology domain (PH domain)/Phosphotyrosine-binding domain (PTB)"/>
    <property type="match status" value="2"/>
</dbReference>
<dbReference type="AlphaFoldDB" id="A0A5E4QLJ1"/>